<dbReference type="Proteomes" id="UP001348098">
    <property type="component" value="Unassembled WGS sequence"/>
</dbReference>
<dbReference type="Pfam" id="PF08028">
    <property type="entry name" value="Acyl-CoA_dh_2"/>
    <property type="match status" value="1"/>
</dbReference>
<dbReference type="GO" id="GO:0016491">
    <property type="term" value="F:oxidoreductase activity"/>
    <property type="evidence" value="ECO:0007669"/>
    <property type="project" value="UniProtKB-KW"/>
</dbReference>
<evidence type="ECO:0000313" key="4">
    <source>
        <dbReference type="EMBL" id="MEB3509959.1"/>
    </source>
</evidence>
<dbReference type="InterPro" id="IPR046373">
    <property type="entry name" value="Acyl-CoA_Oxase/DH_mid-dom_sf"/>
</dbReference>
<dbReference type="SUPFAM" id="SSF47203">
    <property type="entry name" value="Acyl-CoA dehydrogenase C-terminal domain-like"/>
    <property type="match status" value="1"/>
</dbReference>
<dbReference type="InterPro" id="IPR009100">
    <property type="entry name" value="AcylCoA_DH/oxidase_NM_dom_sf"/>
</dbReference>
<dbReference type="PIRSF" id="PIRSF016578">
    <property type="entry name" value="HsaA"/>
    <property type="match status" value="1"/>
</dbReference>
<name>A0ABU6AR65_9NOCA</name>
<dbReference type="InterPro" id="IPR036250">
    <property type="entry name" value="AcylCo_DH-like_C"/>
</dbReference>
<accession>A0ABU6AR65</accession>
<evidence type="ECO:0000313" key="5">
    <source>
        <dbReference type="Proteomes" id="UP001348098"/>
    </source>
</evidence>
<dbReference type="InterPro" id="IPR013107">
    <property type="entry name" value="Acyl-CoA_DH_C"/>
</dbReference>
<dbReference type="InterPro" id="IPR013786">
    <property type="entry name" value="AcylCoA_DH/ox_N"/>
</dbReference>
<gene>
    <name evidence="4" type="ORF">U3653_08025</name>
</gene>
<dbReference type="SUPFAM" id="SSF56645">
    <property type="entry name" value="Acyl-CoA dehydrogenase NM domain-like"/>
    <property type="match status" value="1"/>
</dbReference>
<evidence type="ECO:0000259" key="3">
    <source>
        <dbReference type="Pfam" id="PF08028"/>
    </source>
</evidence>
<evidence type="ECO:0000256" key="1">
    <source>
        <dbReference type="ARBA" id="ARBA00023002"/>
    </source>
</evidence>
<reference evidence="4 5" key="1">
    <citation type="submission" date="2023-12" db="EMBL/GenBank/DDBJ databases">
        <title>novel species in genus Nocarida.</title>
        <authorList>
            <person name="Li Z."/>
        </authorList>
    </citation>
    <scope>NUCLEOTIDE SEQUENCE [LARGE SCALE GENOMIC DNA]</scope>
    <source>
        <strain evidence="4 5">CDC186</strain>
    </source>
</reference>
<dbReference type="EC" id="1.-.-.-" evidence="4"/>
<dbReference type="InterPro" id="IPR037069">
    <property type="entry name" value="AcylCoA_DH/ox_N_sf"/>
</dbReference>
<dbReference type="PANTHER" id="PTHR43884:SF12">
    <property type="entry name" value="ISOVALERYL-COA DEHYDROGENASE, MITOCHONDRIAL-RELATED"/>
    <property type="match status" value="1"/>
</dbReference>
<feature type="domain" description="Acyl-CoA dehydrogenase C-terminal" evidence="3">
    <location>
        <begin position="246"/>
        <end position="357"/>
    </location>
</feature>
<feature type="domain" description="Acyl-CoA dehydrogenase/oxidase N-terminal" evidence="2">
    <location>
        <begin position="23"/>
        <end position="103"/>
    </location>
</feature>
<dbReference type="Gene3D" id="1.20.140.10">
    <property type="entry name" value="Butyryl-CoA Dehydrogenase, subunit A, domain 3"/>
    <property type="match status" value="1"/>
</dbReference>
<dbReference type="PANTHER" id="PTHR43884">
    <property type="entry name" value="ACYL-COA DEHYDROGENASE"/>
    <property type="match status" value="1"/>
</dbReference>
<dbReference type="Gene3D" id="1.10.540.10">
    <property type="entry name" value="Acyl-CoA dehydrogenase/oxidase, N-terminal domain"/>
    <property type="match status" value="1"/>
</dbReference>
<dbReference type="EMBL" id="JAYKYQ010000003">
    <property type="protein sequence ID" value="MEB3509959.1"/>
    <property type="molecule type" value="Genomic_DNA"/>
</dbReference>
<keyword evidence="5" id="KW-1185">Reference proteome</keyword>
<dbReference type="Pfam" id="PF02771">
    <property type="entry name" value="Acyl-CoA_dh_N"/>
    <property type="match status" value="1"/>
</dbReference>
<proteinExistence type="predicted"/>
<evidence type="ECO:0000259" key="2">
    <source>
        <dbReference type="Pfam" id="PF02771"/>
    </source>
</evidence>
<dbReference type="Gene3D" id="2.40.110.10">
    <property type="entry name" value="Butyryl-CoA Dehydrogenase, subunit A, domain 2"/>
    <property type="match status" value="1"/>
</dbReference>
<protein>
    <submittedName>
        <fullName evidence="4">Acyl-CoA dehydrogenase family protein</fullName>
        <ecNumber evidence="4">1.-.-.-</ecNumber>
    </submittedName>
</protein>
<sequence length="379" mass="39643">MTTTAPAPTDVTTDWIARARRVGEALRPEVAARDRSGELSLAAFGSLRESGLSAALVPAEFGGGGVTHREMGAILRELGRHDPSTAVAFAMHTHLVAAQVWRHNHGIDAAPLFAKVVAGAILVSTGASDWVGSGGRAERVEGGYRVHARKAPASGCEAGTVLVTSVRWDDAPGGPQVLHCAIPFAAEGVRIEKTWDTLGLRASGSHTVVLDDVFVPDAAVSLIRPATVWPPLLNVVIGAAMPLVMAAYLGIADGAVDLATALAAGRADAPTVQLAGEMATAHTTAGDLVDAMFTGSENLRFANTDQYASRTLSRKTAAADALVRTVRLAIETVGGLGFSRDCELEMRYRDVHGCLFHPLPRAKQTHFTGHVLLGHSPIG</sequence>
<organism evidence="4 5">
    <name type="scientific">Nocardia implantans</name>
    <dbReference type="NCBI Taxonomy" id="3108168"/>
    <lineage>
        <taxon>Bacteria</taxon>
        <taxon>Bacillati</taxon>
        <taxon>Actinomycetota</taxon>
        <taxon>Actinomycetes</taxon>
        <taxon>Mycobacteriales</taxon>
        <taxon>Nocardiaceae</taxon>
        <taxon>Nocardia</taxon>
    </lineage>
</organism>
<comment type="caution">
    <text evidence="4">The sequence shown here is derived from an EMBL/GenBank/DDBJ whole genome shotgun (WGS) entry which is preliminary data.</text>
</comment>
<keyword evidence="1 4" id="KW-0560">Oxidoreductase</keyword>